<proteinExistence type="predicted"/>
<dbReference type="AlphaFoldDB" id="A0A9W4SLI6"/>
<dbReference type="EMBL" id="CAMKVN010001071">
    <property type="protein sequence ID" value="CAI2173481.1"/>
    <property type="molecule type" value="Genomic_DNA"/>
</dbReference>
<evidence type="ECO:0000256" key="3">
    <source>
        <dbReference type="ARBA" id="ARBA00023125"/>
    </source>
</evidence>
<organism evidence="5 6">
    <name type="scientific">Funneliformis geosporum</name>
    <dbReference type="NCBI Taxonomy" id="1117311"/>
    <lineage>
        <taxon>Eukaryota</taxon>
        <taxon>Fungi</taxon>
        <taxon>Fungi incertae sedis</taxon>
        <taxon>Mucoromycota</taxon>
        <taxon>Glomeromycotina</taxon>
        <taxon>Glomeromycetes</taxon>
        <taxon>Glomerales</taxon>
        <taxon>Glomeraceae</taxon>
        <taxon>Funneliformis</taxon>
    </lineage>
</organism>
<dbReference type="PANTHER" id="PTHR42646:SF2">
    <property type="entry name" value="5'-3' EXONUCLEASE FAMILY PROTEIN"/>
    <property type="match status" value="1"/>
</dbReference>
<dbReference type="GO" id="GO:0033567">
    <property type="term" value="P:DNA replication, Okazaki fragment processing"/>
    <property type="evidence" value="ECO:0007669"/>
    <property type="project" value="InterPro"/>
</dbReference>
<dbReference type="InterPro" id="IPR020046">
    <property type="entry name" value="5-3_exonucl_a-hlix_arch_N"/>
</dbReference>
<dbReference type="InterPro" id="IPR020045">
    <property type="entry name" value="DNA_polI_H3TH"/>
</dbReference>
<dbReference type="Pfam" id="PF01367">
    <property type="entry name" value="5_3_exonuc"/>
    <property type="match status" value="1"/>
</dbReference>
<dbReference type="Pfam" id="PF02739">
    <property type="entry name" value="5_3_exonuc_N"/>
    <property type="match status" value="1"/>
</dbReference>
<evidence type="ECO:0000256" key="1">
    <source>
        <dbReference type="ARBA" id="ARBA00022722"/>
    </source>
</evidence>
<dbReference type="GO" id="GO:0008409">
    <property type="term" value="F:5'-3' exonuclease activity"/>
    <property type="evidence" value="ECO:0007669"/>
    <property type="project" value="InterPro"/>
</dbReference>
<dbReference type="SMART" id="SM00475">
    <property type="entry name" value="53EXOc"/>
    <property type="match status" value="1"/>
</dbReference>
<comment type="caution">
    <text evidence="5">The sequence shown here is derived from an EMBL/GenBank/DDBJ whole genome shotgun (WGS) entry which is preliminary data.</text>
</comment>
<gene>
    <name evidence="5" type="ORF">FWILDA_LOCUS6106</name>
</gene>
<dbReference type="InterPro" id="IPR029060">
    <property type="entry name" value="PIN-like_dom_sf"/>
</dbReference>
<dbReference type="Gene3D" id="3.40.50.1010">
    <property type="entry name" value="5'-nuclease"/>
    <property type="match status" value="1"/>
</dbReference>
<reference evidence="5" key="1">
    <citation type="submission" date="2022-08" db="EMBL/GenBank/DDBJ databases">
        <authorList>
            <person name="Kallberg Y."/>
            <person name="Tangrot J."/>
            <person name="Rosling A."/>
        </authorList>
    </citation>
    <scope>NUCLEOTIDE SEQUENCE</scope>
    <source>
        <strain evidence="5">Wild A</strain>
    </source>
</reference>
<dbReference type="GO" id="GO:0017108">
    <property type="term" value="F:5'-flap endonuclease activity"/>
    <property type="evidence" value="ECO:0007669"/>
    <property type="project" value="InterPro"/>
</dbReference>
<sequence length="259" mass="30256">MKQGTIFFFLRVLISIFKKTDYQKLLVTFDGGGTNFRKNLLPQYKAQREAMPEELYQQMETAKLLLEKTGITYLQLENQEADDLIASFVNQKTKDNPGLTFDIFTRDKDLLQLLSQNVNILKYINGKATLYTYDNFCQEYKFTPNSYIDYLSLLGDNVDNIEGIKGIGPVNAKKLIRQFQTVENIYQKVNDLPEITRHLLIDQAKLVLSNKKLISLVINISLPDIYEKCKFSWEKWKNNPELRQFCQENKFHSILKLLD</sequence>
<dbReference type="InterPro" id="IPR036279">
    <property type="entry name" value="5-3_exonuclease_C_sf"/>
</dbReference>
<name>A0A9W4SLI6_9GLOM</name>
<dbReference type="GO" id="GO:0003677">
    <property type="term" value="F:DNA binding"/>
    <property type="evidence" value="ECO:0007669"/>
    <property type="project" value="UniProtKB-KW"/>
</dbReference>
<keyword evidence="3" id="KW-0238">DNA-binding</keyword>
<protein>
    <submittedName>
        <fullName evidence="5">2360_t:CDS:1</fullName>
    </submittedName>
</protein>
<dbReference type="SUPFAM" id="SSF47807">
    <property type="entry name" value="5' to 3' exonuclease, C-terminal subdomain"/>
    <property type="match status" value="1"/>
</dbReference>
<dbReference type="InterPro" id="IPR038969">
    <property type="entry name" value="FEN"/>
</dbReference>
<dbReference type="PANTHER" id="PTHR42646">
    <property type="entry name" value="FLAP ENDONUCLEASE XNI"/>
    <property type="match status" value="1"/>
</dbReference>
<evidence type="ECO:0000259" key="4">
    <source>
        <dbReference type="SMART" id="SM00475"/>
    </source>
</evidence>
<dbReference type="InterPro" id="IPR002421">
    <property type="entry name" value="5-3_exonuclease"/>
</dbReference>
<dbReference type="SMART" id="SM00279">
    <property type="entry name" value="HhH2"/>
    <property type="match status" value="1"/>
</dbReference>
<keyword evidence="6" id="KW-1185">Reference proteome</keyword>
<evidence type="ECO:0000313" key="6">
    <source>
        <dbReference type="Proteomes" id="UP001153678"/>
    </source>
</evidence>
<feature type="domain" description="5'-3' exonuclease" evidence="4">
    <location>
        <begin position="1"/>
        <end position="232"/>
    </location>
</feature>
<dbReference type="CDD" id="cd09898">
    <property type="entry name" value="H3TH_53EXO"/>
    <property type="match status" value="1"/>
</dbReference>
<dbReference type="Proteomes" id="UP001153678">
    <property type="component" value="Unassembled WGS sequence"/>
</dbReference>
<dbReference type="Gene3D" id="1.10.150.20">
    <property type="entry name" value="5' to 3' exonuclease, C-terminal subdomain"/>
    <property type="match status" value="1"/>
</dbReference>
<evidence type="ECO:0000313" key="5">
    <source>
        <dbReference type="EMBL" id="CAI2173481.1"/>
    </source>
</evidence>
<keyword evidence="1" id="KW-0540">Nuclease</keyword>
<dbReference type="CDD" id="cd09859">
    <property type="entry name" value="PIN_53EXO"/>
    <property type="match status" value="1"/>
</dbReference>
<accession>A0A9W4SLI6</accession>
<dbReference type="InterPro" id="IPR008918">
    <property type="entry name" value="HhH2"/>
</dbReference>
<dbReference type="SUPFAM" id="SSF88723">
    <property type="entry name" value="PIN domain-like"/>
    <property type="match status" value="1"/>
</dbReference>
<keyword evidence="2" id="KW-0378">Hydrolase</keyword>
<evidence type="ECO:0000256" key="2">
    <source>
        <dbReference type="ARBA" id="ARBA00022801"/>
    </source>
</evidence>
<dbReference type="OrthoDB" id="275278at2759"/>